<dbReference type="SMART" id="SM00409">
    <property type="entry name" value="IG"/>
    <property type="match status" value="1"/>
</dbReference>
<evidence type="ECO:0000313" key="13">
    <source>
        <dbReference type="EMBL" id="KAG5445684.1"/>
    </source>
</evidence>
<sequence length="960" mass="106611">MPNSGSHLLFHITLLPVSSNSEVDIVRPDEAHLEGVPQFIQHPKSVYYTMKGHPATLDCVAEPVSHAAVVCAGKVIPYRGPEEGRLKVTRLDANNQPDLTGPRWHLELQIFAKEVEEWFDSYTCRCEAWNRVPELQRPKKVLSRESVIIEAYLEHRFQVEPISTNLTVGDRLILSCVPPRGKPEPEVYWLKDGIPIKPGTMPRILMNDYNQLIVENVTEHDSGNYTCVAECLAVEYRFAQATVKVISKNSYDSPRAEHDVWQEWSVCSWTLISDTVDPKLTKNVCQQTRLRSCFVKLSALVPLSLETNPVVEEQSVQSSCPLPFVQKRNCSSIYCPRLSMAWMPQTDGTMLNKGVAEDWKEITAVTLYGGSVLFLIVLLAAVGLLLIKRQQLRRSALYQLASSCCAKDLAFTKRRKQMNLRIDGDPIGTVLRIDKRKTSSKCSPEPDILVHTNQHVDWYRKEEASTHPPTDSSFLFRSLSQLPGNSPGNNSLRKSDQPTTQVMDGTITCGVQSSIGNQDQYCVYSVPQFHPPLTENQSLITLPDVGRNPPVLGSSKCSKPMSPNILMEGGSSGDSPVNTCTTVLLSGGEQSGTEGSSASLSQMQQRQVKPTNYYHLYAKPQSSLMRSQFCSQEHLQDDEIATYSWERIPPEGGILSIEETDVSIIIPPKAFGTQVVRGMYVSVRHSVNDRPPLKGNQTLLSPTIEFGPFDLILLESLTLKFRHCAALSTGNWLIQLMGQFLPKLNSADKQCDKKTRELMSVQESSSLRDKPSSFTPGPWQPLCTLEPGNNFTSDDFCQLFEGGVAQLTIKNPQRLCLIGERQSFGVPSAHAARIFMPLPSTTCEASVAKLLRFAAFTAPCDATRDNSIRIYVLPDTNDTLKIVTRIEMNLGGKLVDLSRQFSFGDDGGCLIFQIVALSNGFRSRLPGDGNVVKNDTGASEYKSSVLQLSVLLDCTICRTE</sequence>
<keyword evidence="14" id="KW-1185">Reference proteome</keyword>
<dbReference type="InterPro" id="IPR013783">
    <property type="entry name" value="Ig-like_fold"/>
</dbReference>
<dbReference type="PANTHER" id="PTHR12582:SF47">
    <property type="entry name" value="NETRIN RECEPTOR UNC-5"/>
    <property type="match status" value="1"/>
</dbReference>
<evidence type="ECO:0000256" key="6">
    <source>
        <dbReference type="ARBA" id="ARBA00023157"/>
    </source>
</evidence>
<proteinExistence type="inferred from homology"/>
<dbReference type="InterPro" id="IPR003599">
    <property type="entry name" value="Ig_sub"/>
</dbReference>
<dbReference type="SMART" id="SM00408">
    <property type="entry name" value="IGc2"/>
    <property type="match status" value="1"/>
</dbReference>
<comment type="similarity">
    <text evidence="2 10">Belongs to the unc-5 family.</text>
</comment>
<accession>A0A8T1M8D8</accession>
<feature type="domain" description="ZU5" evidence="12">
    <location>
        <begin position="642"/>
        <end position="763"/>
    </location>
</feature>
<dbReference type="InterPro" id="IPR007110">
    <property type="entry name" value="Ig-like_dom"/>
</dbReference>
<dbReference type="InterPro" id="IPR003598">
    <property type="entry name" value="Ig_sub2"/>
</dbReference>
<keyword evidence="5 10" id="KW-0472">Membrane</keyword>
<comment type="function">
    <text evidence="10">Receptor for netrin required for axon guidance. Mediates axon repulsion of neuronal growth cones in the developing nervous system upon ligand binding.</text>
</comment>
<keyword evidence="9 10" id="KW-0393">Immunoglobulin domain</keyword>
<dbReference type="Pfam" id="PF25609">
    <property type="entry name" value="Unc5_NetrinR_N"/>
    <property type="match status" value="1"/>
</dbReference>
<evidence type="ECO:0000256" key="8">
    <source>
        <dbReference type="ARBA" id="ARBA00023180"/>
    </source>
</evidence>
<keyword evidence="4" id="KW-0732">Signal</keyword>
<keyword evidence="10" id="KW-1133">Transmembrane helix</keyword>
<dbReference type="InterPro" id="IPR000906">
    <property type="entry name" value="ZU5_dom"/>
</dbReference>
<dbReference type="OrthoDB" id="5973910at2759"/>
<dbReference type="Pfam" id="PF17217">
    <property type="entry name" value="UPA"/>
    <property type="match status" value="1"/>
</dbReference>
<dbReference type="AlphaFoldDB" id="A0A8T1M8D8"/>
<evidence type="ECO:0000256" key="3">
    <source>
        <dbReference type="ARBA" id="ARBA00022473"/>
    </source>
</evidence>
<keyword evidence="7 10" id="KW-0675">Receptor</keyword>
<evidence type="ECO:0000313" key="14">
    <source>
        <dbReference type="Proteomes" id="UP000286415"/>
    </source>
</evidence>
<evidence type="ECO:0000256" key="1">
    <source>
        <dbReference type="ARBA" id="ARBA00004479"/>
    </source>
</evidence>
<evidence type="ECO:0000259" key="12">
    <source>
        <dbReference type="PROSITE" id="PS51145"/>
    </source>
</evidence>
<dbReference type="PANTHER" id="PTHR12582">
    <property type="entry name" value="NETRIN RECEPTOR UNC5"/>
    <property type="match status" value="1"/>
</dbReference>
<dbReference type="InterPro" id="IPR033772">
    <property type="entry name" value="UPA"/>
</dbReference>
<keyword evidence="10" id="KW-0812">Transmembrane</keyword>
<dbReference type="Gene3D" id="2.60.40.10">
    <property type="entry name" value="Immunoglobulins"/>
    <property type="match status" value="2"/>
</dbReference>
<dbReference type="EMBL" id="NIRI02000056">
    <property type="protein sequence ID" value="KAG5445684.1"/>
    <property type="molecule type" value="Genomic_DNA"/>
</dbReference>
<dbReference type="PROSITE" id="PS51145">
    <property type="entry name" value="ZU5"/>
    <property type="match status" value="1"/>
</dbReference>
<evidence type="ECO:0000256" key="4">
    <source>
        <dbReference type="ARBA" id="ARBA00022729"/>
    </source>
</evidence>
<gene>
    <name evidence="13" type="ORF">CSKR_111182</name>
</gene>
<dbReference type="SUPFAM" id="SSF48726">
    <property type="entry name" value="Immunoglobulin"/>
    <property type="match status" value="1"/>
</dbReference>
<evidence type="ECO:0000256" key="10">
    <source>
        <dbReference type="RuleBase" id="RU367033"/>
    </source>
</evidence>
<dbReference type="Pfam" id="PF13927">
    <property type="entry name" value="Ig_3"/>
    <property type="match status" value="1"/>
</dbReference>
<reference evidence="13 14" key="2">
    <citation type="journal article" date="2021" name="Genomics">
        <title>High-quality reference genome for Clonorchis sinensis.</title>
        <authorList>
            <person name="Young N.D."/>
            <person name="Stroehlein A.J."/>
            <person name="Kinkar L."/>
            <person name="Wang T."/>
            <person name="Sohn W.M."/>
            <person name="Chang B.C.H."/>
            <person name="Kaur P."/>
            <person name="Weisz D."/>
            <person name="Dudchenko O."/>
            <person name="Aiden E.L."/>
            <person name="Korhonen P.K."/>
            <person name="Gasser R.B."/>
        </authorList>
    </citation>
    <scope>NUCLEOTIDE SEQUENCE [LARGE SCALE GENOMIC DNA]</scope>
    <source>
        <strain evidence="13">Cs-k2</strain>
    </source>
</reference>
<protein>
    <recommendedName>
        <fullName evidence="10">Netrin receptor UNC5</fullName>
    </recommendedName>
</protein>
<feature type="domain" description="Ig-like" evidence="11">
    <location>
        <begin position="138"/>
        <end position="244"/>
    </location>
</feature>
<keyword evidence="8" id="KW-0325">Glycoprotein</keyword>
<organism evidence="13 14">
    <name type="scientific">Clonorchis sinensis</name>
    <name type="common">Chinese liver fluke</name>
    <dbReference type="NCBI Taxonomy" id="79923"/>
    <lineage>
        <taxon>Eukaryota</taxon>
        <taxon>Metazoa</taxon>
        <taxon>Spiralia</taxon>
        <taxon>Lophotrochozoa</taxon>
        <taxon>Platyhelminthes</taxon>
        <taxon>Trematoda</taxon>
        <taxon>Digenea</taxon>
        <taxon>Opisthorchiida</taxon>
        <taxon>Opisthorchiata</taxon>
        <taxon>Opisthorchiidae</taxon>
        <taxon>Clonorchis</taxon>
    </lineage>
</organism>
<evidence type="ECO:0000256" key="5">
    <source>
        <dbReference type="ARBA" id="ARBA00023136"/>
    </source>
</evidence>
<dbReference type="PROSITE" id="PS50835">
    <property type="entry name" value="IG_LIKE"/>
    <property type="match status" value="1"/>
</dbReference>
<dbReference type="InterPro" id="IPR036179">
    <property type="entry name" value="Ig-like_dom_sf"/>
</dbReference>
<evidence type="ECO:0000259" key="11">
    <source>
        <dbReference type="PROSITE" id="PS50835"/>
    </source>
</evidence>
<dbReference type="InterPro" id="IPR037936">
    <property type="entry name" value="UNC5A-D"/>
</dbReference>
<keyword evidence="6" id="KW-1015">Disulfide bond</keyword>
<evidence type="ECO:0000256" key="9">
    <source>
        <dbReference type="ARBA" id="ARBA00023319"/>
    </source>
</evidence>
<comment type="caution">
    <text evidence="13">The sequence shown here is derived from an EMBL/GenBank/DDBJ whole genome shotgun (WGS) entry which is preliminary data.</text>
</comment>
<dbReference type="InterPro" id="IPR057755">
    <property type="entry name" value="UNC5A-D-like_N"/>
</dbReference>
<name>A0A8T1M8D8_CLOSI</name>
<feature type="transmembrane region" description="Helical" evidence="10">
    <location>
        <begin position="367"/>
        <end position="387"/>
    </location>
</feature>
<dbReference type="Pfam" id="PF00791">
    <property type="entry name" value="ZU5"/>
    <property type="match status" value="1"/>
</dbReference>
<evidence type="ECO:0000256" key="7">
    <source>
        <dbReference type="ARBA" id="ARBA00023170"/>
    </source>
</evidence>
<dbReference type="SMART" id="SM00218">
    <property type="entry name" value="ZU5"/>
    <property type="match status" value="1"/>
</dbReference>
<keyword evidence="3 10" id="KW-0217">Developmental protein</keyword>
<reference evidence="13 14" key="1">
    <citation type="journal article" date="2018" name="Biotechnol. Adv.">
        <title>Improved genomic resources and new bioinformatic workflow for the carcinogenic parasite Clonorchis sinensis: Biotechnological implications.</title>
        <authorList>
            <person name="Wang D."/>
            <person name="Korhonen P.K."/>
            <person name="Gasser R.B."/>
            <person name="Young N.D."/>
        </authorList>
    </citation>
    <scope>NUCLEOTIDE SEQUENCE [LARGE SCALE GENOMIC DNA]</scope>
    <source>
        <strain evidence="13">Cs-k2</strain>
    </source>
</reference>
<evidence type="ECO:0000256" key="2">
    <source>
        <dbReference type="ARBA" id="ARBA00009844"/>
    </source>
</evidence>
<dbReference type="Proteomes" id="UP000286415">
    <property type="component" value="Unassembled WGS sequence"/>
</dbReference>
<dbReference type="GO" id="GO:0005886">
    <property type="term" value="C:plasma membrane"/>
    <property type="evidence" value="ECO:0007669"/>
    <property type="project" value="UniProtKB-SubCell"/>
</dbReference>
<dbReference type="Gene3D" id="2.60.220.30">
    <property type="match status" value="1"/>
</dbReference>
<dbReference type="GO" id="GO:0005042">
    <property type="term" value="F:netrin receptor activity"/>
    <property type="evidence" value="ECO:0007669"/>
    <property type="project" value="UniProtKB-UniRule"/>
</dbReference>
<comment type="subcellular location">
    <subcellularLocation>
        <location evidence="10">Cell membrane</location>
        <topology evidence="10">Single-pass type I membrane protein</topology>
    </subcellularLocation>
    <subcellularLocation>
        <location evidence="1">Membrane</location>
        <topology evidence="1">Single-pass type I membrane protein</topology>
    </subcellularLocation>
</comment>